<proteinExistence type="predicted"/>
<dbReference type="EMBL" id="HBEW01000358">
    <property type="protein sequence ID" value="CAD8575683.1"/>
    <property type="molecule type" value="Transcribed_RNA"/>
</dbReference>
<feature type="region of interest" description="Disordered" evidence="1">
    <location>
        <begin position="1"/>
        <end position="78"/>
    </location>
</feature>
<sequence>MTEEERVREAELRAERKEREETAEKERRRVRDEEEARERERQETLARMQAEADAKAAEEEEKRREEMRAELRRKNAEEKARLEARLKAEAEAKAAQLAAERAERDAARAEKERLEAEERARRQIVCDERGEIEHTVSADISVVMKRDNASAPVDVTVSARVGISSGASETYSYKTADVARVAALDLCSVVAAQAMTAYGSDARLQDMMGNGPLKKLPGMDDLEFEHWTRVMQARMDSELRTSIVRSGAALEVKLRETGAAGKETSKSTLRFTRRCLPIDDEANITNRMSTAVDVVAESVLADAADAASGTTSGVVEDVTAIIDPIEFYELGQLHGLHPSIIFPAEHPATGLSGELMASILTLSHFVRRAERDFAEDVRVAERAKQIAATLVGRSANKQGSWRAMYLDGFTGDALTSASAMADTVLPDDDAIRMLLNAAVEDQRRRAAGEQSAFEEEWPDADVVRKQRLKEIRENQPITERLWALRNSAAQLAQSGSKAQARSMLEEALELRKRDVLKKGDDDEHTPEALPELLALVKLLETVDAWADDCAKARVDVLRAVSSAADVVADRDGDAPAAAALFECAMSEYAPFLQAYSDDDDDALYDILSALRASVDARWSAAGVDPADVDAREETMTTVVGAHSAVDAITRVYTKELEARRRLGP</sequence>
<protein>
    <submittedName>
        <fullName evidence="2">Uncharacterized protein</fullName>
    </submittedName>
</protein>
<evidence type="ECO:0000256" key="1">
    <source>
        <dbReference type="SAM" id="MobiDB-lite"/>
    </source>
</evidence>
<name>A0A7S0PKT5_9CHLO</name>
<dbReference type="AlphaFoldDB" id="A0A7S0PKT5"/>
<gene>
    <name evidence="2" type="ORF">OMED0929_LOCUS306</name>
</gene>
<accession>A0A7S0PKT5</accession>
<organism evidence="2">
    <name type="scientific">Ostreococcus mediterraneus</name>
    <dbReference type="NCBI Taxonomy" id="1486918"/>
    <lineage>
        <taxon>Eukaryota</taxon>
        <taxon>Viridiplantae</taxon>
        <taxon>Chlorophyta</taxon>
        <taxon>Mamiellophyceae</taxon>
        <taxon>Mamiellales</taxon>
        <taxon>Bathycoccaceae</taxon>
        <taxon>Ostreococcus</taxon>
    </lineage>
</organism>
<evidence type="ECO:0000313" key="2">
    <source>
        <dbReference type="EMBL" id="CAD8575683.1"/>
    </source>
</evidence>
<reference evidence="2" key="1">
    <citation type="submission" date="2021-01" db="EMBL/GenBank/DDBJ databases">
        <authorList>
            <person name="Corre E."/>
            <person name="Pelletier E."/>
            <person name="Niang G."/>
            <person name="Scheremetjew M."/>
            <person name="Finn R."/>
            <person name="Kale V."/>
            <person name="Holt S."/>
            <person name="Cochrane G."/>
            <person name="Meng A."/>
            <person name="Brown T."/>
            <person name="Cohen L."/>
        </authorList>
    </citation>
    <scope>NUCLEOTIDE SEQUENCE</scope>
    <source>
        <strain evidence="2">Clade-D-RCC2572</strain>
    </source>
</reference>